<evidence type="ECO:0000256" key="2">
    <source>
        <dbReference type="ARBA" id="ARBA00022630"/>
    </source>
</evidence>
<dbReference type="SUPFAM" id="SSF51905">
    <property type="entry name" value="FAD/NAD(P)-binding domain"/>
    <property type="match status" value="1"/>
</dbReference>
<comment type="caution">
    <text evidence="6">The sequence shown here is derived from an EMBL/GenBank/DDBJ whole genome shotgun (WGS) entry which is preliminary data.</text>
</comment>
<accession>A0A507CSU8</accession>
<dbReference type="GO" id="GO:0016709">
    <property type="term" value="F:oxidoreductase activity, acting on paired donors, with incorporation or reduction of molecular oxygen, NAD(P)H as one donor, and incorporation of one atom of oxygen"/>
    <property type="evidence" value="ECO:0007669"/>
    <property type="project" value="UniProtKB-ARBA"/>
</dbReference>
<reference evidence="6 7" key="1">
    <citation type="journal article" date="2019" name="Sci. Rep.">
        <title>Comparative genomics of chytrid fungi reveal insights into the obligate biotrophic and pathogenic lifestyle of Synchytrium endobioticum.</title>
        <authorList>
            <person name="van de Vossenberg B.T.L.H."/>
            <person name="Warris S."/>
            <person name="Nguyen H.D.T."/>
            <person name="van Gent-Pelzer M.P.E."/>
            <person name="Joly D.L."/>
            <person name="van de Geest H.C."/>
            <person name="Bonants P.J.M."/>
            <person name="Smith D.S."/>
            <person name="Levesque C.A."/>
            <person name="van der Lee T.A.J."/>
        </authorList>
    </citation>
    <scope>NUCLEOTIDE SEQUENCE [LARGE SCALE GENOMIC DNA]</scope>
    <source>
        <strain evidence="6 7">LEV6574</strain>
    </source>
</reference>
<name>A0A507CSU8_9FUNG</name>
<dbReference type="Gene3D" id="3.30.70.2450">
    <property type="match status" value="1"/>
</dbReference>
<organism evidence="6 7">
    <name type="scientific">Synchytrium endobioticum</name>
    <dbReference type="NCBI Taxonomy" id="286115"/>
    <lineage>
        <taxon>Eukaryota</taxon>
        <taxon>Fungi</taxon>
        <taxon>Fungi incertae sedis</taxon>
        <taxon>Chytridiomycota</taxon>
        <taxon>Chytridiomycota incertae sedis</taxon>
        <taxon>Chytridiomycetes</taxon>
        <taxon>Synchytriales</taxon>
        <taxon>Synchytriaceae</taxon>
        <taxon>Synchytrium</taxon>
    </lineage>
</organism>
<dbReference type="Gene3D" id="3.50.50.60">
    <property type="entry name" value="FAD/NAD(P)-binding domain"/>
    <property type="match status" value="1"/>
</dbReference>
<keyword evidence="2" id="KW-0285">Flavoprotein</keyword>
<dbReference type="GO" id="GO:0071949">
    <property type="term" value="F:FAD binding"/>
    <property type="evidence" value="ECO:0007669"/>
    <property type="project" value="InterPro"/>
</dbReference>
<keyword evidence="4" id="KW-0560">Oxidoreductase</keyword>
<proteinExistence type="predicted"/>
<dbReference type="Proteomes" id="UP000320475">
    <property type="component" value="Unassembled WGS sequence"/>
</dbReference>
<evidence type="ECO:0000256" key="1">
    <source>
        <dbReference type="ARBA" id="ARBA00001974"/>
    </source>
</evidence>
<evidence type="ECO:0000256" key="3">
    <source>
        <dbReference type="ARBA" id="ARBA00022827"/>
    </source>
</evidence>
<dbReference type="PRINTS" id="PR00420">
    <property type="entry name" value="RNGMNOXGNASE"/>
</dbReference>
<evidence type="ECO:0000313" key="7">
    <source>
        <dbReference type="Proteomes" id="UP000320475"/>
    </source>
</evidence>
<gene>
    <name evidence="6" type="ORF">SeLEV6574_g05704</name>
</gene>
<dbReference type="EMBL" id="QEAM01000280">
    <property type="protein sequence ID" value="TPX42237.1"/>
    <property type="molecule type" value="Genomic_DNA"/>
</dbReference>
<evidence type="ECO:0000313" key="6">
    <source>
        <dbReference type="EMBL" id="TPX42237.1"/>
    </source>
</evidence>
<evidence type="ECO:0000259" key="5">
    <source>
        <dbReference type="Pfam" id="PF01494"/>
    </source>
</evidence>
<dbReference type="OrthoDB" id="2150572at2759"/>
<feature type="domain" description="FAD-binding" evidence="5">
    <location>
        <begin position="2"/>
        <end position="372"/>
    </location>
</feature>
<dbReference type="AlphaFoldDB" id="A0A507CSU8"/>
<keyword evidence="3" id="KW-0274">FAD</keyword>
<dbReference type="InterPro" id="IPR002938">
    <property type="entry name" value="FAD-bd"/>
</dbReference>
<dbReference type="InterPro" id="IPR036188">
    <property type="entry name" value="FAD/NAD-bd_sf"/>
</dbReference>
<dbReference type="PANTHER" id="PTHR43004:SF19">
    <property type="entry name" value="BINDING MONOOXYGENASE, PUTATIVE (JCVI)-RELATED"/>
    <property type="match status" value="1"/>
</dbReference>
<dbReference type="PANTHER" id="PTHR43004">
    <property type="entry name" value="TRK SYSTEM POTASSIUM UPTAKE PROTEIN"/>
    <property type="match status" value="1"/>
</dbReference>
<sequence>MLDVLIVGAAPTGLFMANELARYNIPFRIIEKAHAPNELSKALGVSARSMDILANRGMADVLHNQARKAHTVRLMQGSDVLTSIDFNSAPNETWMSRFSTMSVLPQSDMERILEQELRRLMNGRDVVERGAELDSYIDAPDGVSAVVLKRARDGTPVERETVKCAYLLGCDGAHSTVRHGVPGWGFEGHTLGCIWALADLVLDKGDDLLTEISLFYHPKGSVFVARYPDSYLVRVIYNITPFSLAKDAKSGTTGSDAYTEPAKLARFTLDDVNKGLAERTHGVLHAGSAKWVTTFKVSERRANGYRRGRVFIAGDAAHCHSPFGARGMNTGLQDAHNLAFKLAIVLEGQAVNPEAVLNSYEQERLPVAEQTLAISGGLLRVATNAFAQSWFGEALSNLFFRNILPLIATTRAFKTTARKMVRQLDVNYTPQLGQSVLLKRLAPSLETAPGAVARVGDFAPEVIHLMNERLPFSAPARQTSLHMLLHGTVRFVLILFTSHESTSPSTNPLLRKYYNLLLAAAPSDVVVASEMGCSGSTLYGALHKSVLVLIRPDLYVGTMDVGENISEVENYLDELFGVDNLLSSAEASLHQCQSESEKPKCAPKSAASSAVRPPRNGVRIWIKNGEMKYSLRKVSLNLSNSRVQRLISPPTILPQFVKYDHIPGFEADASKFAHPLVSNSIRLGIKHIAWSHIYSDTIIAVDENHFDKLNC</sequence>
<dbReference type="VEuPathDB" id="FungiDB:SeMB42_g02769"/>
<protein>
    <recommendedName>
        <fullName evidence="5">FAD-binding domain-containing protein</fullName>
    </recommendedName>
</protein>
<comment type="cofactor">
    <cofactor evidence="1">
        <name>FAD</name>
        <dbReference type="ChEBI" id="CHEBI:57692"/>
    </cofactor>
</comment>
<dbReference type="InterPro" id="IPR050641">
    <property type="entry name" value="RIFMO-like"/>
</dbReference>
<evidence type="ECO:0000256" key="4">
    <source>
        <dbReference type="ARBA" id="ARBA00023002"/>
    </source>
</evidence>
<dbReference type="Pfam" id="PF01494">
    <property type="entry name" value="FAD_binding_3"/>
    <property type="match status" value="1"/>
</dbReference>